<evidence type="ECO:0000313" key="3">
    <source>
        <dbReference type="EMBL" id="KAB0300246.1"/>
    </source>
</evidence>
<dbReference type="SUPFAM" id="SSF52172">
    <property type="entry name" value="CheY-like"/>
    <property type="match status" value="1"/>
</dbReference>
<name>A0A5N3S064_9VIBR</name>
<keyword evidence="1" id="KW-0597">Phosphoprotein</keyword>
<dbReference type="EMBL" id="VXDD01000005">
    <property type="protein sequence ID" value="KAB0300246.1"/>
    <property type="molecule type" value="Genomic_DNA"/>
</dbReference>
<dbReference type="PIRSF" id="PIRSF011521">
    <property type="entry name" value="VieB"/>
    <property type="match status" value="1"/>
</dbReference>
<protein>
    <submittedName>
        <fullName evidence="3">Response regulator</fullName>
    </submittedName>
</protein>
<dbReference type="InterPro" id="IPR052048">
    <property type="entry name" value="ST_Response_Regulator"/>
</dbReference>
<comment type="caution">
    <text evidence="3">The sequence shown here is derived from an EMBL/GenBank/DDBJ whole genome shotgun (WGS) entry which is preliminary data.</text>
</comment>
<feature type="domain" description="Response regulatory" evidence="2">
    <location>
        <begin position="7"/>
        <end position="128"/>
    </location>
</feature>
<dbReference type="InterPro" id="IPR001789">
    <property type="entry name" value="Sig_transdc_resp-reg_receiver"/>
</dbReference>
<dbReference type="Pfam" id="PF00072">
    <property type="entry name" value="Response_reg"/>
    <property type="match status" value="1"/>
</dbReference>
<dbReference type="SMART" id="SM00448">
    <property type="entry name" value="REC"/>
    <property type="match status" value="1"/>
</dbReference>
<proteinExistence type="predicted"/>
<organism evidence="3 4">
    <name type="scientific">Vibrio fortis</name>
    <dbReference type="NCBI Taxonomy" id="212667"/>
    <lineage>
        <taxon>Bacteria</taxon>
        <taxon>Pseudomonadati</taxon>
        <taxon>Pseudomonadota</taxon>
        <taxon>Gammaproteobacteria</taxon>
        <taxon>Vibrionales</taxon>
        <taxon>Vibrionaceae</taxon>
        <taxon>Vibrio</taxon>
    </lineage>
</organism>
<dbReference type="GO" id="GO:0000160">
    <property type="term" value="P:phosphorelay signal transduction system"/>
    <property type="evidence" value="ECO:0007669"/>
    <property type="project" value="InterPro"/>
</dbReference>
<feature type="modified residue" description="4-aspartylphosphate" evidence="1">
    <location>
        <position position="59"/>
    </location>
</feature>
<gene>
    <name evidence="3" type="ORF">F2Z80_24490</name>
</gene>
<dbReference type="RefSeq" id="WP_150897649.1">
    <property type="nucleotide sequence ID" value="NZ_VXDD01000005.1"/>
</dbReference>
<dbReference type="Gene3D" id="3.40.50.2300">
    <property type="match status" value="1"/>
</dbReference>
<dbReference type="PROSITE" id="PS50110">
    <property type="entry name" value="RESPONSE_REGULATORY"/>
    <property type="match status" value="1"/>
</dbReference>
<evidence type="ECO:0000313" key="4">
    <source>
        <dbReference type="Proteomes" id="UP000326687"/>
    </source>
</evidence>
<reference evidence="3 4" key="1">
    <citation type="submission" date="2019-09" db="EMBL/GenBank/DDBJ databases">
        <title>Vibrio Fortis S7-72.</title>
        <authorList>
            <person name="Das S.K."/>
        </authorList>
    </citation>
    <scope>NUCLEOTIDE SEQUENCE [LARGE SCALE GENOMIC DNA]</scope>
    <source>
        <strain evidence="3 4">S7-72</strain>
    </source>
</reference>
<dbReference type="PANTHER" id="PTHR43228:SF1">
    <property type="entry name" value="TWO-COMPONENT RESPONSE REGULATOR ARR22"/>
    <property type="match status" value="1"/>
</dbReference>
<dbReference type="InterPro" id="IPR011990">
    <property type="entry name" value="TPR-like_helical_dom_sf"/>
</dbReference>
<dbReference type="PANTHER" id="PTHR43228">
    <property type="entry name" value="TWO-COMPONENT RESPONSE REGULATOR"/>
    <property type="match status" value="1"/>
</dbReference>
<evidence type="ECO:0000259" key="2">
    <source>
        <dbReference type="PROSITE" id="PS50110"/>
    </source>
</evidence>
<dbReference type="InterPro" id="IPR014460">
    <property type="entry name" value="Sig_transdc_resp-reg_VieB"/>
</dbReference>
<dbReference type="Gene3D" id="1.25.40.10">
    <property type="entry name" value="Tetratricopeptide repeat domain"/>
    <property type="match status" value="1"/>
</dbReference>
<dbReference type="Proteomes" id="UP000326687">
    <property type="component" value="Unassembled WGS sequence"/>
</dbReference>
<sequence>MPSRDMKILVIDDSRIILTNISRMLSRMGVREENIHFSQNPKAAVTVSRRISFDVILCDFNFGKQINGKQVLEELIHYQSLSDKCVFIMITGDNSTQTFNSLFEITIDDYILKPFNYNDLKKRIDLCIEKRGDLEDVYKLKRLGNYSDALDLCDKLIEAGSKYSSFLKKEKGKFLRLLKRWGKAQRFYTELYFSEPADWVTVGLANALRNNGELGKARALVQSILKENPNHINAKKEFSGIELAEGNIEASIGHLVDINKLTRDNSERNLIISNLFLYMDDFYQAKLYYGKFKDINKDTYRDDHWIDINYLRRALMYLSFHDDEVELERCQSILTHLYHAKGLSAFCLINVDILMSHFLFIKGEYKDASTLLSQSFNQISRLKDNHFYDLLYVYWLLVYLSYDSAYQSIAEQMEQKFVEIIKAKSSKHHSELLIDSLELLHEKSHLYYKDKQIALKGINFTLKNVDKIDLIKEFIKLTNKYPTLLSLRIHILKLLKDTWPQGYGKNQVRRILEDSDNIIRAFSSNEELQKIDYEMIYYHAKIGLDHQAKAVSF</sequence>
<evidence type="ECO:0000256" key="1">
    <source>
        <dbReference type="PROSITE-ProRule" id="PRU00169"/>
    </source>
</evidence>
<dbReference type="SUPFAM" id="SSF48452">
    <property type="entry name" value="TPR-like"/>
    <property type="match status" value="1"/>
</dbReference>
<accession>A0A5N3S064</accession>
<dbReference type="InterPro" id="IPR011006">
    <property type="entry name" value="CheY-like_superfamily"/>
</dbReference>
<dbReference type="AlphaFoldDB" id="A0A5N3S064"/>